<dbReference type="Gene3D" id="1.10.260.160">
    <property type="match status" value="1"/>
</dbReference>
<dbReference type="PIRSF" id="PIRSF029171">
    <property type="entry name" value="Esterase_LipA"/>
    <property type="match status" value="1"/>
</dbReference>
<organism evidence="2 3">
    <name type="scientific">Actinoplanes ianthinogenes</name>
    <dbReference type="NCBI Taxonomy" id="122358"/>
    <lineage>
        <taxon>Bacteria</taxon>
        <taxon>Bacillati</taxon>
        <taxon>Actinomycetota</taxon>
        <taxon>Actinomycetes</taxon>
        <taxon>Micromonosporales</taxon>
        <taxon>Micromonosporaceae</taxon>
        <taxon>Actinoplanes</taxon>
    </lineage>
</organism>
<dbReference type="Gene3D" id="3.40.50.1820">
    <property type="entry name" value="alpha/beta hydrolase"/>
    <property type="match status" value="1"/>
</dbReference>
<sequence length="397" mass="41789">MLPSVMDMRKHRRIIAAFLLTAVAAAALGTPAVAAPPPAGRGALLAHHPISSFRYDVSLHQLVYRTIDEHGRPTTASGLLALPVGGARHLKTVSFGHGTSVYRGDAPSVAQDDPFLTGPAVTFASAGFAAVAPDYLGLGAGTGPHPWMDVPTETSASLDLLRAARRFAASQGRSLDREVYASGFSQGASAALGLARALQDGADPWFRVAAVAPISGAYALRRVEIPAVFTPEVTPRLGAAYTAYLLTAYDRLHDIYRDPREVFAPGYTGMGELFDASHPGQEVLAGLPESVDGLLTARGRELLRHPNARFAAALREADSVCEWAPAVPARLYFSPGDEQAVNGNTTACQASFAARGVRVPAVDVGVDRSYSGMVHEGSQLLAVPRIAAWFSSLAGSR</sequence>
<gene>
    <name evidence="2" type="ORF">Aiant_19630</name>
</gene>
<proteinExistence type="predicted"/>
<evidence type="ECO:0000313" key="2">
    <source>
        <dbReference type="EMBL" id="BCJ41306.1"/>
    </source>
</evidence>
<keyword evidence="3" id="KW-1185">Reference proteome</keyword>
<evidence type="ECO:0000313" key="3">
    <source>
        <dbReference type="Proteomes" id="UP000676967"/>
    </source>
</evidence>
<dbReference type="InterPro" id="IPR029058">
    <property type="entry name" value="AB_hydrolase_fold"/>
</dbReference>
<protein>
    <submittedName>
        <fullName evidence="2">Lipase</fullName>
    </submittedName>
</protein>
<dbReference type="PANTHER" id="PTHR34853:SF1">
    <property type="entry name" value="LIPASE 5"/>
    <property type="match status" value="1"/>
</dbReference>
<keyword evidence="1" id="KW-0732">Signal</keyword>
<feature type="chain" id="PRO_5045078796" evidence="1">
    <location>
        <begin position="35"/>
        <end position="397"/>
    </location>
</feature>
<dbReference type="InterPro" id="IPR005152">
    <property type="entry name" value="Lipase_secreted"/>
</dbReference>
<feature type="signal peptide" evidence="1">
    <location>
        <begin position="1"/>
        <end position="34"/>
    </location>
</feature>
<dbReference type="PANTHER" id="PTHR34853">
    <property type="match status" value="1"/>
</dbReference>
<reference evidence="2 3" key="1">
    <citation type="submission" date="2020-08" db="EMBL/GenBank/DDBJ databases">
        <title>Whole genome shotgun sequence of Actinoplanes ianthinogenes NBRC 13996.</title>
        <authorList>
            <person name="Komaki H."/>
            <person name="Tamura T."/>
        </authorList>
    </citation>
    <scope>NUCLEOTIDE SEQUENCE [LARGE SCALE GENOMIC DNA]</scope>
    <source>
        <strain evidence="2 3">NBRC 13996</strain>
    </source>
</reference>
<dbReference type="SUPFAM" id="SSF53474">
    <property type="entry name" value="alpha/beta-Hydrolases"/>
    <property type="match status" value="1"/>
</dbReference>
<name>A0ABM7LPV4_9ACTN</name>
<evidence type="ECO:0000256" key="1">
    <source>
        <dbReference type="SAM" id="SignalP"/>
    </source>
</evidence>
<accession>A0ABM7LPV4</accession>
<dbReference type="Proteomes" id="UP000676967">
    <property type="component" value="Chromosome"/>
</dbReference>
<dbReference type="EMBL" id="AP023356">
    <property type="protein sequence ID" value="BCJ41306.1"/>
    <property type="molecule type" value="Genomic_DNA"/>
</dbReference>